<feature type="transmembrane region" description="Helical" evidence="5">
    <location>
        <begin position="63"/>
        <end position="86"/>
    </location>
</feature>
<organism evidence="6 7">
    <name type="scientific">Caenispirillum bisanense</name>
    <dbReference type="NCBI Taxonomy" id="414052"/>
    <lineage>
        <taxon>Bacteria</taxon>
        <taxon>Pseudomonadati</taxon>
        <taxon>Pseudomonadota</taxon>
        <taxon>Alphaproteobacteria</taxon>
        <taxon>Rhodospirillales</taxon>
        <taxon>Novispirillaceae</taxon>
        <taxon>Caenispirillum</taxon>
    </lineage>
</organism>
<reference evidence="6 7" key="1">
    <citation type="submission" date="2017-09" db="EMBL/GenBank/DDBJ databases">
        <authorList>
            <person name="Ehlers B."/>
            <person name="Leendertz F.H."/>
        </authorList>
    </citation>
    <scope>NUCLEOTIDE SEQUENCE [LARGE SCALE GENOMIC DNA]</scope>
    <source>
        <strain evidence="6 7">USBA 140</strain>
    </source>
</reference>
<keyword evidence="4 5" id="KW-0472">Membrane</keyword>
<keyword evidence="7" id="KW-1185">Reference proteome</keyword>
<gene>
    <name evidence="6" type="ORF">SAMN05421508_102402</name>
</gene>
<dbReference type="AlphaFoldDB" id="A0A286GA00"/>
<dbReference type="RefSeq" id="WP_097278151.1">
    <property type="nucleotide sequence ID" value="NZ_OCNJ01000002.1"/>
</dbReference>
<evidence type="ECO:0000256" key="4">
    <source>
        <dbReference type="ARBA" id="ARBA00023136"/>
    </source>
</evidence>
<evidence type="ECO:0000256" key="2">
    <source>
        <dbReference type="ARBA" id="ARBA00022692"/>
    </source>
</evidence>
<dbReference type="EMBL" id="OCNJ01000002">
    <property type="protein sequence ID" value="SOD92373.1"/>
    <property type="molecule type" value="Genomic_DNA"/>
</dbReference>
<protein>
    <submittedName>
        <fullName evidence="6">Uncharacterized protein involved in cysteine biosynthesis</fullName>
    </submittedName>
</protein>
<evidence type="ECO:0000256" key="3">
    <source>
        <dbReference type="ARBA" id="ARBA00022989"/>
    </source>
</evidence>
<dbReference type="Proteomes" id="UP000219621">
    <property type="component" value="Unassembled WGS sequence"/>
</dbReference>
<accession>A0A286GA00</accession>
<feature type="transmembrane region" description="Helical" evidence="5">
    <location>
        <begin position="185"/>
        <end position="213"/>
    </location>
</feature>
<proteinExistence type="predicted"/>
<evidence type="ECO:0000313" key="7">
    <source>
        <dbReference type="Proteomes" id="UP000219621"/>
    </source>
</evidence>
<dbReference type="OrthoDB" id="5421146at2"/>
<evidence type="ECO:0000256" key="5">
    <source>
        <dbReference type="SAM" id="Phobius"/>
    </source>
</evidence>
<dbReference type="InterPro" id="IPR059112">
    <property type="entry name" value="CysZ/EI24"/>
</dbReference>
<comment type="subcellular location">
    <subcellularLocation>
        <location evidence="1">Membrane</location>
        <topology evidence="1">Multi-pass membrane protein</topology>
    </subcellularLocation>
</comment>
<dbReference type="Pfam" id="PF07264">
    <property type="entry name" value="EI24"/>
    <property type="match status" value="1"/>
</dbReference>
<feature type="transmembrane region" description="Helical" evidence="5">
    <location>
        <begin position="20"/>
        <end position="43"/>
    </location>
</feature>
<name>A0A286GA00_9PROT</name>
<sequence>MIDAFVKAFAQLPDRRIRSVVILGLIAALVVYVLLAVGLAWALSSTAVVSLPWVDALVDVLGGVAVFVLSLLFFPALTTVVIGFFLEQVADAVEDRHYPGLPPNREQPLAEVLGTTVKFAAITVGLNLVALPLYLFLMLVPPMSLVLFYALNGYLLSREYFEVVALRRADPATVRTLRKRHMGRLWLVGAIITFLSTVPFVNIVAAVVGTAAMTHVATRLLRRHDLLPDTGAGLAGAGR</sequence>
<evidence type="ECO:0000313" key="6">
    <source>
        <dbReference type="EMBL" id="SOD92373.1"/>
    </source>
</evidence>
<keyword evidence="2 5" id="KW-0812">Transmembrane</keyword>
<keyword evidence="3 5" id="KW-1133">Transmembrane helix</keyword>
<evidence type="ECO:0000256" key="1">
    <source>
        <dbReference type="ARBA" id="ARBA00004141"/>
    </source>
</evidence>
<feature type="transmembrane region" description="Helical" evidence="5">
    <location>
        <begin position="128"/>
        <end position="151"/>
    </location>
</feature>